<dbReference type="InterPro" id="IPR021109">
    <property type="entry name" value="Peptidase_aspartic_dom_sf"/>
</dbReference>
<dbReference type="SUPFAM" id="SSF50630">
    <property type="entry name" value="Acid proteases"/>
    <property type="match status" value="1"/>
</dbReference>
<dbReference type="Proteomes" id="UP000663760">
    <property type="component" value="Chromosome 6"/>
</dbReference>
<name>A0A7I8KHK5_SPIIN</name>
<dbReference type="SUPFAM" id="SSF56672">
    <property type="entry name" value="DNA/RNA polymerases"/>
    <property type="match status" value="1"/>
</dbReference>
<evidence type="ECO:0000313" key="2">
    <source>
        <dbReference type="Proteomes" id="UP000663760"/>
    </source>
</evidence>
<dbReference type="AlphaFoldDB" id="A0A7I8KHK5"/>
<evidence type="ECO:0000313" key="1">
    <source>
        <dbReference type="EMBL" id="CAA7397223.1"/>
    </source>
</evidence>
<sequence>MIEDTLRMSIFYTYVKINGQVCKLIIDSGSCINAVCDVMVQRLGLVTTSHPSTFDYQVSLRVNTYDNHVLCDVLSMKIKSIILESSWLYNNNVHLYGRANAYSFVHRGRMVIWYPYTIKPLTRQITDTPTFLALMSGVPTATTPSSNPPKLEDIMMEYGDIFLEELPNKLPPIHHIQHTIDLVPRATFPNMPHYHMEPSRYKELYRQVQELLEKGCQARALFLHF</sequence>
<dbReference type="InterPro" id="IPR043502">
    <property type="entry name" value="DNA/RNA_pol_sf"/>
</dbReference>
<dbReference type="EMBL" id="LR746269">
    <property type="protein sequence ID" value="CAA7397223.1"/>
    <property type="molecule type" value="Genomic_DNA"/>
</dbReference>
<dbReference type="PANTHER" id="PTHR35046">
    <property type="entry name" value="ZINC KNUCKLE (CCHC-TYPE) FAMILY PROTEIN"/>
    <property type="match status" value="1"/>
</dbReference>
<dbReference type="Gene3D" id="2.40.70.10">
    <property type="entry name" value="Acid Proteases"/>
    <property type="match status" value="1"/>
</dbReference>
<keyword evidence="2" id="KW-1185">Reference proteome</keyword>
<dbReference type="OrthoDB" id="779869at2759"/>
<dbReference type="PANTHER" id="PTHR35046:SF9">
    <property type="entry name" value="RNA-DIRECTED DNA POLYMERASE"/>
    <property type="match status" value="1"/>
</dbReference>
<gene>
    <name evidence="1" type="ORF">SI8410_06007888</name>
</gene>
<protein>
    <submittedName>
        <fullName evidence="1">Uncharacterized protein</fullName>
    </submittedName>
</protein>
<proteinExistence type="predicted"/>
<reference evidence="1" key="1">
    <citation type="submission" date="2020-02" db="EMBL/GenBank/DDBJ databases">
        <authorList>
            <person name="Scholz U."/>
            <person name="Mascher M."/>
            <person name="Fiebig A."/>
        </authorList>
    </citation>
    <scope>NUCLEOTIDE SEQUENCE</scope>
</reference>
<accession>A0A7I8KHK5</accession>
<organism evidence="1 2">
    <name type="scientific">Spirodela intermedia</name>
    <name type="common">Intermediate duckweed</name>
    <dbReference type="NCBI Taxonomy" id="51605"/>
    <lineage>
        <taxon>Eukaryota</taxon>
        <taxon>Viridiplantae</taxon>
        <taxon>Streptophyta</taxon>
        <taxon>Embryophyta</taxon>
        <taxon>Tracheophyta</taxon>
        <taxon>Spermatophyta</taxon>
        <taxon>Magnoliopsida</taxon>
        <taxon>Liliopsida</taxon>
        <taxon>Araceae</taxon>
        <taxon>Lemnoideae</taxon>
        <taxon>Spirodela</taxon>
    </lineage>
</organism>
<dbReference type="Gene3D" id="3.10.10.10">
    <property type="entry name" value="HIV Type 1 Reverse Transcriptase, subunit A, domain 1"/>
    <property type="match status" value="1"/>
</dbReference>